<evidence type="ECO:0000256" key="2">
    <source>
        <dbReference type="ARBA" id="ARBA00023002"/>
    </source>
</evidence>
<keyword evidence="5" id="KW-1185">Reference proteome</keyword>
<dbReference type="InterPro" id="IPR051911">
    <property type="entry name" value="SDR_oxidoreductase"/>
</dbReference>
<dbReference type="InterPro" id="IPR002347">
    <property type="entry name" value="SDR_fam"/>
</dbReference>
<dbReference type="InterPro" id="IPR036291">
    <property type="entry name" value="NAD(P)-bd_dom_sf"/>
</dbReference>
<dbReference type="PANTHER" id="PTHR43976:SF16">
    <property type="entry name" value="SHORT-CHAIN DEHYDROGENASE_REDUCTASE FAMILY PROTEIN"/>
    <property type="match status" value="1"/>
</dbReference>
<dbReference type="Gene3D" id="3.40.50.720">
    <property type="entry name" value="NAD(P)-binding Rossmann-like Domain"/>
    <property type="match status" value="1"/>
</dbReference>
<evidence type="ECO:0000313" key="5">
    <source>
        <dbReference type="Proteomes" id="UP000077875"/>
    </source>
</evidence>
<dbReference type="PANTHER" id="PTHR43976">
    <property type="entry name" value="SHORT CHAIN DEHYDROGENASE"/>
    <property type="match status" value="1"/>
</dbReference>
<name>A0A172YDI8_9GAMM</name>
<protein>
    <submittedName>
        <fullName evidence="4">Short-chain dehydrogenase/reductase</fullName>
    </submittedName>
</protein>
<dbReference type="PRINTS" id="PR00081">
    <property type="entry name" value="GDHRDH"/>
</dbReference>
<dbReference type="KEGG" id="haa:A5892_06470"/>
<keyword evidence="2" id="KW-0560">Oxidoreductase</keyword>
<proteinExistence type="inferred from homology"/>
<dbReference type="PRINTS" id="PR00080">
    <property type="entry name" value="SDRFAMILY"/>
</dbReference>
<evidence type="ECO:0000256" key="1">
    <source>
        <dbReference type="ARBA" id="ARBA00006484"/>
    </source>
</evidence>
<dbReference type="STRING" id="376489.A5892_06470"/>
<dbReference type="Proteomes" id="UP000077875">
    <property type="component" value="Chromosome"/>
</dbReference>
<dbReference type="GO" id="GO:0016491">
    <property type="term" value="F:oxidoreductase activity"/>
    <property type="evidence" value="ECO:0007669"/>
    <property type="project" value="UniProtKB-KW"/>
</dbReference>
<accession>A0A172YDI8</accession>
<comment type="similarity">
    <text evidence="1 3">Belongs to the short-chain dehydrogenases/reductases (SDR) family.</text>
</comment>
<sequence>MTKTILITGASSGIGKVTAKLFAERGWNVVATMRKPENEVELRAFDNIFVTHLDVTDAVSIRSAVDAAIGRFGRIDALLNNAGYAIWGPLEAVSTDAIRKQYETNVIGFIETIKVLLGHFRANRAGLILNVSSIGGILTFPLGTLYHSTKFAIEGLSEALSYEMREIGVTVKIIEPGDTLTDFKVDFVTDDAMPEYQPVIEKFTQGYKPIKAAGSEPIVIAEVIFKAATDGTDQLRYPAGDDSVAKVAKRKAEDEATFLADIRRQFAIN</sequence>
<dbReference type="AlphaFoldDB" id="A0A172YDI8"/>
<organism evidence="4 5">
    <name type="scientific">Halotalea alkalilenta</name>
    <dbReference type="NCBI Taxonomy" id="376489"/>
    <lineage>
        <taxon>Bacteria</taxon>
        <taxon>Pseudomonadati</taxon>
        <taxon>Pseudomonadota</taxon>
        <taxon>Gammaproteobacteria</taxon>
        <taxon>Oceanospirillales</taxon>
        <taxon>Halomonadaceae</taxon>
        <taxon>Halotalea</taxon>
    </lineage>
</organism>
<dbReference type="CDD" id="cd05374">
    <property type="entry name" value="17beta-HSD-like_SDR_c"/>
    <property type="match status" value="1"/>
</dbReference>
<evidence type="ECO:0000313" key="4">
    <source>
        <dbReference type="EMBL" id="ANF57152.1"/>
    </source>
</evidence>
<evidence type="ECO:0000256" key="3">
    <source>
        <dbReference type="RuleBase" id="RU000363"/>
    </source>
</evidence>
<dbReference type="Pfam" id="PF00106">
    <property type="entry name" value="adh_short"/>
    <property type="match status" value="1"/>
</dbReference>
<dbReference type="SUPFAM" id="SSF51735">
    <property type="entry name" value="NAD(P)-binding Rossmann-fold domains"/>
    <property type="match status" value="1"/>
</dbReference>
<gene>
    <name evidence="4" type="ORF">A5892_06470</name>
</gene>
<dbReference type="EMBL" id="CP015243">
    <property type="protein sequence ID" value="ANF57152.1"/>
    <property type="molecule type" value="Genomic_DNA"/>
</dbReference>
<reference evidence="4 5" key="1">
    <citation type="submission" date="2016-04" db="EMBL/GenBank/DDBJ databases">
        <title>Complete Genome Sequence of Halotalea alkalilenta IHB B 13600.</title>
        <authorList>
            <person name="Swarnkar M.K."/>
            <person name="Sharma A."/>
            <person name="Kaushal K."/>
            <person name="Soni R."/>
            <person name="Rana S."/>
            <person name="Singh A.K."/>
            <person name="Gulati A."/>
        </authorList>
    </citation>
    <scope>NUCLEOTIDE SEQUENCE [LARGE SCALE GENOMIC DNA]</scope>
    <source>
        <strain evidence="4 5">IHB B 13600</strain>
    </source>
</reference>
<dbReference type="RefSeq" id="WP_064122110.1">
    <property type="nucleotide sequence ID" value="NZ_CP015243.1"/>
</dbReference>